<evidence type="ECO:0000313" key="6">
    <source>
        <dbReference type="EMBL" id="OGD42231.1"/>
    </source>
</evidence>
<dbReference type="AlphaFoldDB" id="A0A1F5CHB1"/>
<evidence type="ECO:0000256" key="2">
    <source>
        <dbReference type="ARBA" id="ARBA00022723"/>
    </source>
</evidence>
<dbReference type="SFLD" id="SFLDS00029">
    <property type="entry name" value="Radical_SAM"/>
    <property type="match status" value="1"/>
</dbReference>
<gene>
    <name evidence="6" type="ORF">A2567_00120</name>
</gene>
<dbReference type="GO" id="GO:0051536">
    <property type="term" value="F:iron-sulfur cluster binding"/>
    <property type="evidence" value="ECO:0007669"/>
    <property type="project" value="UniProtKB-KW"/>
</dbReference>
<evidence type="ECO:0000256" key="3">
    <source>
        <dbReference type="ARBA" id="ARBA00023004"/>
    </source>
</evidence>
<dbReference type="SUPFAM" id="SSF102114">
    <property type="entry name" value="Radical SAM enzymes"/>
    <property type="match status" value="1"/>
</dbReference>
<dbReference type="InterPro" id="IPR007197">
    <property type="entry name" value="rSAM"/>
</dbReference>
<dbReference type="Proteomes" id="UP000178974">
    <property type="component" value="Unassembled WGS sequence"/>
</dbReference>
<dbReference type="Pfam" id="PF04055">
    <property type="entry name" value="Radical_SAM"/>
    <property type="match status" value="1"/>
</dbReference>
<dbReference type="GO" id="GO:0046872">
    <property type="term" value="F:metal ion binding"/>
    <property type="evidence" value="ECO:0007669"/>
    <property type="project" value="UniProtKB-KW"/>
</dbReference>
<reference evidence="6 7" key="1">
    <citation type="journal article" date="2016" name="Nat. Commun.">
        <title>Thousands of microbial genomes shed light on interconnected biogeochemical processes in an aquifer system.</title>
        <authorList>
            <person name="Anantharaman K."/>
            <person name="Brown C.T."/>
            <person name="Hug L.A."/>
            <person name="Sharon I."/>
            <person name="Castelle C.J."/>
            <person name="Probst A.J."/>
            <person name="Thomas B.C."/>
            <person name="Singh A."/>
            <person name="Wilkins M.J."/>
            <person name="Karaoz U."/>
            <person name="Brodie E.L."/>
            <person name="Williams K.H."/>
            <person name="Hubbard S.S."/>
            <person name="Banfield J.F."/>
        </authorList>
    </citation>
    <scope>NUCLEOTIDE SEQUENCE [LARGE SCALE GENOMIC DNA]</scope>
</reference>
<evidence type="ECO:0000256" key="1">
    <source>
        <dbReference type="ARBA" id="ARBA00022691"/>
    </source>
</evidence>
<name>A0A1F5CHB1_9BACT</name>
<feature type="domain" description="Radical SAM core" evidence="5">
    <location>
        <begin position="66"/>
        <end position="223"/>
    </location>
</feature>
<keyword evidence="4" id="KW-0411">Iron-sulfur</keyword>
<protein>
    <recommendedName>
        <fullName evidence="5">Radical SAM core domain-containing protein</fullName>
    </recommendedName>
</protein>
<organism evidence="6 7">
    <name type="scientific">Candidatus Azambacteria bacterium RIFOXYD1_FULL_42_11</name>
    <dbReference type="NCBI Taxonomy" id="1797310"/>
    <lineage>
        <taxon>Bacteria</taxon>
        <taxon>Candidatus Azamiibacteriota</taxon>
    </lineage>
</organism>
<proteinExistence type="predicted"/>
<dbReference type="InterPro" id="IPR023867">
    <property type="entry name" value="Sulphatase_maturase_rSAM"/>
</dbReference>
<keyword evidence="3" id="KW-0408">Iron</keyword>
<accession>A0A1F5CHB1</accession>
<dbReference type="PANTHER" id="PTHR43273:SF8">
    <property type="entry name" value="RADICAL SAM DOMAIN PROTEIN"/>
    <property type="match status" value="1"/>
</dbReference>
<dbReference type="CDD" id="cd01335">
    <property type="entry name" value="Radical_SAM"/>
    <property type="match status" value="1"/>
</dbReference>
<sequence length="403" mass="47060">MKRITKNVFAFWKGKKTILFNRINFQRVYLENNSSPILLYKAAKALEKKTPSIKFKPFRLKKVRVEATPECNCRCDYCLIYKNNLKQVNSPMDRAVTKKIVAFYQKNIKHGSLMIIGAEPLLNWPAVKLFIKKIKDPIKIFSNGTIINQEILDTLRKNQNVKLIISLDGRRVDNRRRKFQNGKETYSTVLKNIKIFRENGCNLGIACLCTNENVGHLYKIAKFFANNLRIKYLGISFPHYIKKEFRGITDLKVEKYAEQMIKIFEFAVKNKIYVDQLAKRFSPLVTGSFRFYACKLLGEQKTFYPNGEETFCTKIDSLNNSQKYNLEYFQSVIPINNEFCQNCPAIGICGGGCFWDGITRFKNGVDERECILNNRLLEHFLWNIYFADKKKITLGKKFKRLIL</sequence>
<evidence type="ECO:0000256" key="4">
    <source>
        <dbReference type="ARBA" id="ARBA00023014"/>
    </source>
</evidence>
<dbReference type="Gene3D" id="3.20.20.70">
    <property type="entry name" value="Aldolase class I"/>
    <property type="match status" value="1"/>
</dbReference>
<evidence type="ECO:0000313" key="7">
    <source>
        <dbReference type="Proteomes" id="UP000178974"/>
    </source>
</evidence>
<dbReference type="PANTHER" id="PTHR43273">
    <property type="entry name" value="ANAEROBIC SULFATASE-MATURATING ENZYME HOMOLOG ASLB-RELATED"/>
    <property type="match status" value="1"/>
</dbReference>
<dbReference type="SFLD" id="SFLDG01067">
    <property type="entry name" value="SPASM/twitch_domain_containing"/>
    <property type="match status" value="1"/>
</dbReference>
<dbReference type="InterPro" id="IPR058240">
    <property type="entry name" value="rSAM_sf"/>
</dbReference>
<dbReference type="GO" id="GO:0016491">
    <property type="term" value="F:oxidoreductase activity"/>
    <property type="evidence" value="ECO:0007669"/>
    <property type="project" value="InterPro"/>
</dbReference>
<comment type="caution">
    <text evidence="6">The sequence shown here is derived from an EMBL/GenBank/DDBJ whole genome shotgun (WGS) entry which is preliminary data.</text>
</comment>
<evidence type="ECO:0000259" key="5">
    <source>
        <dbReference type="Pfam" id="PF04055"/>
    </source>
</evidence>
<dbReference type="EMBL" id="MEZA01000016">
    <property type="protein sequence ID" value="OGD42231.1"/>
    <property type="molecule type" value="Genomic_DNA"/>
</dbReference>
<keyword evidence="2" id="KW-0479">Metal-binding</keyword>
<dbReference type="InterPro" id="IPR013785">
    <property type="entry name" value="Aldolase_TIM"/>
</dbReference>
<keyword evidence="1" id="KW-0949">S-adenosyl-L-methionine</keyword>